<dbReference type="GeneID" id="14924361"/>
<evidence type="ECO:0000256" key="2">
    <source>
        <dbReference type="PROSITE-ProRule" id="PRU00708"/>
    </source>
</evidence>
<dbReference type="InterPro" id="IPR011990">
    <property type="entry name" value="TPR-like_helical_dom_sf"/>
</dbReference>
<dbReference type="Gene3D" id="1.25.40.10">
    <property type="entry name" value="Tetratricopeptide repeat domain"/>
    <property type="match status" value="5"/>
</dbReference>
<name>L8HDS6_ACACF</name>
<dbReference type="STRING" id="1257118.L8HDS6"/>
<dbReference type="PANTHER" id="PTHR47447:SF17">
    <property type="entry name" value="OS12G0638900 PROTEIN"/>
    <property type="match status" value="1"/>
</dbReference>
<evidence type="ECO:0000313" key="4">
    <source>
        <dbReference type="EMBL" id="ELR23387.1"/>
    </source>
</evidence>
<dbReference type="VEuPathDB" id="AmoebaDB:ACA1_069720"/>
<evidence type="ECO:0000259" key="3">
    <source>
        <dbReference type="Pfam" id="PF17177"/>
    </source>
</evidence>
<keyword evidence="5" id="KW-1185">Reference proteome</keyword>
<dbReference type="Proteomes" id="UP000011083">
    <property type="component" value="Unassembled WGS sequence"/>
</dbReference>
<proteinExistence type="predicted"/>
<gene>
    <name evidence="4" type="ORF">ACA1_069720</name>
</gene>
<dbReference type="PANTHER" id="PTHR47447">
    <property type="entry name" value="OS03G0856100 PROTEIN"/>
    <property type="match status" value="1"/>
</dbReference>
<feature type="repeat" description="PPR" evidence="2">
    <location>
        <begin position="142"/>
        <end position="176"/>
    </location>
</feature>
<dbReference type="OMA" id="MLMEPRR"/>
<organism evidence="4 5">
    <name type="scientific">Acanthamoeba castellanii (strain ATCC 30010 / Neff)</name>
    <dbReference type="NCBI Taxonomy" id="1257118"/>
    <lineage>
        <taxon>Eukaryota</taxon>
        <taxon>Amoebozoa</taxon>
        <taxon>Discosea</taxon>
        <taxon>Longamoebia</taxon>
        <taxon>Centramoebida</taxon>
        <taxon>Acanthamoebidae</taxon>
        <taxon>Acanthamoeba</taxon>
    </lineage>
</organism>
<accession>L8HDS6</accession>
<evidence type="ECO:0000313" key="5">
    <source>
        <dbReference type="Proteomes" id="UP000011083"/>
    </source>
</evidence>
<dbReference type="EMBL" id="KB007857">
    <property type="protein sequence ID" value="ELR23387.1"/>
    <property type="molecule type" value="Genomic_DNA"/>
</dbReference>
<dbReference type="InterPro" id="IPR002885">
    <property type="entry name" value="PPR_rpt"/>
</dbReference>
<dbReference type="OrthoDB" id="822380at2759"/>
<keyword evidence="1" id="KW-0677">Repeat</keyword>
<dbReference type="KEGG" id="acan:ACA1_069720"/>
<feature type="repeat" description="PPR" evidence="2">
    <location>
        <begin position="105"/>
        <end position="141"/>
    </location>
</feature>
<dbReference type="Pfam" id="PF17177">
    <property type="entry name" value="PPR_long"/>
    <property type="match status" value="2"/>
</dbReference>
<dbReference type="RefSeq" id="XP_004352915.1">
    <property type="nucleotide sequence ID" value="XM_004352863.1"/>
</dbReference>
<feature type="domain" description="PROP1-like PPR" evidence="3">
    <location>
        <begin position="88"/>
        <end position="225"/>
    </location>
</feature>
<feature type="domain" description="PROP1-like PPR" evidence="3">
    <location>
        <begin position="293"/>
        <end position="475"/>
    </location>
</feature>
<dbReference type="InterPro" id="IPR033443">
    <property type="entry name" value="PROP1-like_PPR_dom"/>
</dbReference>
<dbReference type="AlphaFoldDB" id="L8HDS6"/>
<feature type="repeat" description="PPR" evidence="2">
    <location>
        <begin position="283"/>
        <end position="317"/>
    </location>
</feature>
<dbReference type="NCBIfam" id="TIGR00756">
    <property type="entry name" value="PPR"/>
    <property type="match status" value="3"/>
</dbReference>
<dbReference type="PROSITE" id="PS51375">
    <property type="entry name" value="PPR"/>
    <property type="match status" value="4"/>
</dbReference>
<evidence type="ECO:0000256" key="1">
    <source>
        <dbReference type="ARBA" id="ARBA00022737"/>
    </source>
</evidence>
<sequence>MAVAAECAHFHGSRLDLHHHVTRSRGLTESCTAEELITRVNQLQGQRHVTAKEVIKVLLSCDEKELVARLTAHPELRIHLLSLVRRIPKALAMRDLAHKLGLQVDLLFYSALIRACGVSKETKKQEALELLAEMKQQGLEPDMSIYLALIRTCARHGDVSAALKVMAMVEADGLPYTLPLLTTLANVCSTQPFFAKKGFAVLNLMQQHGIAPDLAAFNALLKCCAIVDDIAGMQQIFQLMKEQDLSSDEFTMLSLIVGQLANDNLQAARDIVSSFRILGVTPSVKTYHKLFSVCKRTHDLDAALNLWDQMREEQVEPDLPIFNALMDIYAHRGDLEQVHQLLDAMKAQGLEPTPTEVACLLAVMYHRDGRVTEAGYQLVEDMRREGKVAPHLATFSPFIDILLKADKIDEAWDVRRNMMARWDIQPDKVLNRTFLFALAAKRDVDKIDELFRHMEAHPREFFPHCDSIVLLLEHWLARDPRSPRVAEVLETLQRLNVAHKLSRQVFVEPALQVIDGLIDQNSFDRARKLLRYLDPNKLETYTRLFATCRRPEHWPMLEEFWDMLMEPRRRIQPDGTVALAYLEALCRLGRTHDAVHFLHNMVHKQSFPDLEHYNLVLRHASSNDKWNFVRKVLKLMRYDRVTGDNVTAAIRERLHEVDGSLEEESAE</sequence>
<feature type="repeat" description="PPR" evidence="2">
    <location>
        <begin position="318"/>
        <end position="352"/>
    </location>
</feature>
<protein>
    <submittedName>
        <fullName evidence="4">Pentatricopeptide repeat domain containing protein</fullName>
    </submittedName>
</protein>
<reference evidence="4 5" key="1">
    <citation type="journal article" date="2013" name="Genome Biol.">
        <title>Genome of Acanthamoeba castellanii highlights extensive lateral gene transfer and early evolution of tyrosine kinase signaling.</title>
        <authorList>
            <person name="Clarke M."/>
            <person name="Lohan A.J."/>
            <person name="Liu B."/>
            <person name="Lagkouvardos I."/>
            <person name="Roy S."/>
            <person name="Zafar N."/>
            <person name="Bertelli C."/>
            <person name="Schilde C."/>
            <person name="Kianianmomeni A."/>
            <person name="Burglin T.R."/>
            <person name="Frech C."/>
            <person name="Turcotte B."/>
            <person name="Kopec K.O."/>
            <person name="Synnott J.M."/>
            <person name="Choo C."/>
            <person name="Paponov I."/>
            <person name="Finkler A."/>
            <person name="Soon Heng Tan C."/>
            <person name="Hutchins A.P."/>
            <person name="Weinmeier T."/>
            <person name="Rattei T."/>
            <person name="Chu J.S."/>
            <person name="Gimenez G."/>
            <person name="Irimia M."/>
            <person name="Rigden D.J."/>
            <person name="Fitzpatrick D.A."/>
            <person name="Lorenzo-Morales J."/>
            <person name="Bateman A."/>
            <person name="Chiu C.H."/>
            <person name="Tang P."/>
            <person name="Hegemann P."/>
            <person name="Fromm H."/>
            <person name="Raoult D."/>
            <person name="Greub G."/>
            <person name="Miranda-Saavedra D."/>
            <person name="Chen N."/>
            <person name="Nash P."/>
            <person name="Ginger M.L."/>
            <person name="Horn M."/>
            <person name="Schaap P."/>
            <person name="Caler L."/>
            <person name="Loftus B."/>
        </authorList>
    </citation>
    <scope>NUCLEOTIDE SEQUENCE [LARGE SCALE GENOMIC DNA]</scope>
    <source>
        <strain evidence="4 5">Neff</strain>
    </source>
</reference>